<dbReference type="InterPro" id="IPR011396">
    <property type="entry name" value="PT_DNA_restrict"/>
</dbReference>
<organism evidence="4 5">
    <name type="scientific">Geodermatophilus normandii</name>
    <dbReference type="NCBI Taxonomy" id="1137989"/>
    <lineage>
        <taxon>Bacteria</taxon>
        <taxon>Bacillati</taxon>
        <taxon>Actinomycetota</taxon>
        <taxon>Actinomycetes</taxon>
        <taxon>Geodermatophilales</taxon>
        <taxon>Geodermatophilaceae</taxon>
        <taxon>Geodermatophilus</taxon>
    </lineage>
</organism>
<dbReference type="Pfam" id="PF26340">
    <property type="entry name" value="DNA-SBD_ScoMcrA"/>
    <property type="match status" value="1"/>
</dbReference>
<evidence type="ECO:0000259" key="3">
    <source>
        <dbReference type="Pfam" id="PF26340"/>
    </source>
</evidence>
<keyword evidence="4" id="KW-0540">Nuclease</keyword>
<evidence type="ECO:0000313" key="5">
    <source>
        <dbReference type="Proteomes" id="UP000471126"/>
    </source>
</evidence>
<dbReference type="EMBL" id="JAAGWE010000011">
    <property type="protein sequence ID" value="NEM05465.1"/>
    <property type="molecule type" value="Genomic_DNA"/>
</dbReference>
<dbReference type="InterPro" id="IPR003615">
    <property type="entry name" value="HNH_nuc"/>
</dbReference>
<dbReference type="CDD" id="cd00085">
    <property type="entry name" value="HNHc"/>
    <property type="match status" value="1"/>
</dbReference>
<dbReference type="GO" id="GO:0004519">
    <property type="term" value="F:endonuclease activity"/>
    <property type="evidence" value="ECO:0007669"/>
    <property type="project" value="UniProtKB-KW"/>
</dbReference>
<protein>
    <submittedName>
        <fullName evidence="4">Restriction endonuclease</fullName>
    </submittedName>
</protein>
<feature type="compositionally biased region" description="Basic and acidic residues" evidence="1">
    <location>
        <begin position="247"/>
        <end position="256"/>
    </location>
</feature>
<keyword evidence="4" id="KW-0255">Endonuclease</keyword>
<dbReference type="NCBIfam" id="NF045808">
    <property type="entry name" value="PT-DNA_restrict"/>
    <property type="match status" value="1"/>
</dbReference>
<name>A0A6P0GD07_9ACTN</name>
<evidence type="ECO:0000259" key="2">
    <source>
        <dbReference type="Pfam" id="PF13391"/>
    </source>
</evidence>
<accession>A0A6P0GD07</accession>
<feature type="domain" description="ScoMcrA-like DNA sulfur-binding" evidence="3">
    <location>
        <begin position="3"/>
        <end position="141"/>
    </location>
</feature>
<dbReference type="AlphaFoldDB" id="A0A6P0GD07"/>
<evidence type="ECO:0000256" key="1">
    <source>
        <dbReference type="SAM" id="MobiDB-lite"/>
    </source>
</evidence>
<dbReference type="Proteomes" id="UP000471126">
    <property type="component" value="Unassembled WGS sequence"/>
</dbReference>
<proteinExistence type="predicted"/>
<evidence type="ECO:0000313" key="4">
    <source>
        <dbReference type="EMBL" id="NEM05465.1"/>
    </source>
</evidence>
<dbReference type="Pfam" id="PF13391">
    <property type="entry name" value="HNH_2"/>
    <property type="match status" value="1"/>
</dbReference>
<comment type="caution">
    <text evidence="4">The sequence shown here is derived from an EMBL/GenBank/DDBJ whole genome shotgun (WGS) entry which is preliminary data.</text>
</comment>
<gene>
    <name evidence="4" type="ORF">GCU54_05450</name>
</gene>
<reference evidence="4 5" key="1">
    <citation type="submission" date="2019-12" db="EMBL/GenBank/DDBJ databases">
        <title>WGS of CPCC 203550 I12A-02606.</title>
        <authorList>
            <person name="Jiang Z."/>
        </authorList>
    </citation>
    <scope>NUCLEOTIDE SEQUENCE [LARGE SCALE GENOMIC DNA]</scope>
    <source>
        <strain evidence="4 5">I12A-02606</strain>
    </source>
</reference>
<dbReference type="InterPro" id="IPR058813">
    <property type="entry name" value="DNA-SBD_ScoMcrA"/>
</dbReference>
<feature type="region of interest" description="Disordered" evidence="1">
    <location>
        <begin position="245"/>
        <end position="274"/>
    </location>
</feature>
<keyword evidence="4" id="KW-0378">Hydrolase</keyword>
<feature type="domain" description="HNH nuclease" evidence="2">
    <location>
        <begin position="174"/>
        <end position="227"/>
    </location>
</feature>
<sequence length="274" mass="29371">MATLRQQQQDGRRSPHKPLLVLLALSRLAAGGSSELPWDVAEQELADLLEEFGPPSRTGRAQSAAYPFTRLRSDGVWTLDRDVPMDKVGPLRAGVTGRFEASLEAALRSRPGLVDDVARGLVEAHLPATVAPDVLVAVGLDPELLHGGTSEPVAKRQRSSSWPAQVLEAWDRQCAFCGFDGQVGGVPVGLEAAHIRWFTVDGPDELDNGLALCSLHHKLFDRGVLGLDDDLTLALGPRPAAVAVWSRDGHEPDHSEAGVGDPPRRARQPADGSH</sequence>
<dbReference type="PIRSF" id="PIRSF030850">
    <property type="entry name" value="UCP030850"/>
    <property type="match status" value="1"/>
</dbReference>